<evidence type="ECO:0000313" key="1">
    <source>
        <dbReference type="EMBL" id="KKM96263.1"/>
    </source>
</evidence>
<dbReference type="EMBL" id="LAZR01005903">
    <property type="protein sequence ID" value="KKM96263.1"/>
    <property type="molecule type" value="Genomic_DNA"/>
</dbReference>
<organism evidence="1">
    <name type="scientific">marine sediment metagenome</name>
    <dbReference type="NCBI Taxonomy" id="412755"/>
    <lineage>
        <taxon>unclassified sequences</taxon>
        <taxon>metagenomes</taxon>
        <taxon>ecological metagenomes</taxon>
    </lineage>
</organism>
<protein>
    <submittedName>
        <fullName evidence="1">Uncharacterized protein</fullName>
    </submittedName>
</protein>
<accession>A0A0F9LSC4</accession>
<reference evidence="1" key="1">
    <citation type="journal article" date="2015" name="Nature">
        <title>Complex archaea that bridge the gap between prokaryotes and eukaryotes.</title>
        <authorList>
            <person name="Spang A."/>
            <person name="Saw J.H."/>
            <person name="Jorgensen S.L."/>
            <person name="Zaremba-Niedzwiedzka K."/>
            <person name="Martijn J."/>
            <person name="Lind A.E."/>
            <person name="van Eijk R."/>
            <person name="Schleper C."/>
            <person name="Guy L."/>
            <person name="Ettema T.J."/>
        </authorList>
    </citation>
    <scope>NUCLEOTIDE SEQUENCE</scope>
</reference>
<proteinExistence type="predicted"/>
<gene>
    <name evidence="1" type="ORF">LCGC14_1179750</name>
</gene>
<name>A0A0F9LSC4_9ZZZZ</name>
<dbReference type="AlphaFoldDB" id="A0A0F9LSC4"/>
<sequence>MLIKMDQSTRTEALKQVKGIVSAFAALAPFDPDWQAGDRPINNKQRGWIRDVNDSIMDLVWCINGIGSDIKGL</sequence>
<comment type="caution">
    <text evidence="1">The sequence shown here is derived from an EMBL/GenBank/DDBJ whole genome shotgun (WGS) entry which is preliminary data.</text>
</comment>